<dbReference type="PRINTS" id="PR00050">
    <property type="entry name" value="COLDSHOCK"/>
</dbReference>
<dbReference type="PANTHER" id="PTHR46565:SF5">
    <property type="entry name" value="COLD SHOCK PROTEIN 2-LIKE"/>
    <property type="match status" value="1"/>
</dbReference>
<dbReference type="OrthoDB" id="9800919at2"/>
<dbReference type="Gene3D" id="2.40.50.140">
    <property type="entry name" value="Nucleic acid-binding proteins"/>
    <property type="match status" value="1"/>
</dbReference>
<dbReference type="Pfam" id="PF00313">
    <property type="entry name" value="CSD"/>
    <property type="match status" value="1"/>
</dbReference>
<dbReference type="EMBL" id="CP025628">
    <property type="protein sequence ID" value="AWD32396.1"/>
    <property type="molecule type" value="Genomic_DNA"/>
</dbReference>
<dbReference type="InterPro" id="IPR012156">
    <property type="entry name" value="Cold_shock_CspA"/>
</dbReference>
<name>A0A3S7J9Q5_9PROT</name>
<protein>
    <recommendedName>
        <fullName evidence="2">Cold shock-like protein CspA</fullName>
    </recommendedName>
</protein>
<proteinExistence type="predicted"/>
<dbReference type="PANTHER" id="PTHR46565">
    <property type="entry name" value="COLD SHOCK DOMAIN PROTEIN 2"/>
    <property type="match status" value="1"/>
</dbReference>
<dbReference type="FunFam" id="2.40.50.140:FF:000006">
    <property type="entry name" value="Cold shock protein CspC"/>
    <property type="match status" value="1"/>
</dbReference>
<keyword evidence="3" id="KW-0963">Cytoplasm</keyword>
<dbReference type="InterPro" id="IPR002059">
    <property type="entry name" value="CSP_DNA-bd"/>
</dbReference>
<evidence type="ECO:0000259" key="9">
    <source>
        <dbReference type="PROSITE" id="PS51857"/>
    </source>
</evidence>
<feature type="domain" description="CSD" evidence="9">
    <location>
        <begin position="15"/>
        <end position="80"/>
    </location>
</feature>
<dbReference type="KEGG" id="kso:CKSOR_00275"/>
<dbReference type="PIRSF" id="PIRSF002599">
    <property type="entry name" value="Cold_shock_A"/>
    <property type="match status" value="1"/>
</dbReference>
<evidence type="ECO:0000256" key="1">
    <source>
        <dbReference type="ARBA" id="ARBA00004496"/>
    </source>
</evidence>
<dbReference type="SMART" id="SM00357">
    <property type="entry name" value="CSP"/>
    <property type="match status" value="1"/>
</dbReference>
<reference evidence="10 11" key="1">
    <citation type="journal article" date="2018" name="Parasitology">
        <title>The reduced genome of Candidatus Kinetoplastibacterium sorsogonicusi, the endosymbiont of Kentomonas sorsogonicus (Trypanosomatidae): loss of the haem-synthesis pathway.</title>
        <authorList>
            <person name="Silva F.M."/>
            <person name="Kostygov A.Y."/>
            <person name="Spodareva V.V."/>
            <person name="Butenko A."/>
            <person name="Tossou R."/>
            <person name="Lukes J."/>
            <person name="Yurchenko V."/>
            <person name="Alves J.M.P."/>
        </authorList>
    </citation>
    <scope>NUCLEOTIDE SEQUENCE [LARGE SCALE GENOMIC DNA]</scope>
    <source>
        <strain evidence="10 11">MF-08</strain>
    </source>
</reference>
<dbReference type="InterPro" id="IPR011129">
    <property type="entry name" value="CSD"/>
</dbReference>
<evidence type="ECO:0000313" key="11">
    <source>
        <dbReference type="Proteomes" id="UP000266796"/>
    </source>
</evidence>
<organism evidence="10 11">
    <name type="scientific">Candidatus Kinetoplastidibacterium kentomonadis</name>
    <dbReference type="NCBI Taxonomy" id="1576550"/>
    <lineage>
        <taxon>Bacteria</taxon>
        <taxon>Pseudomonadati</taxon>
        <taxon>Pseudomonadota</taxon>
        <taxon>Betaproteobacteria</taxon>
        <taxon>Candidatus Kinetoplastidibacterium</taxon>
    </lineage>
</organism>
<evidence type="ECO:0000256" key="8">
    <source>
        <dbReference type="RuleBase" id="RU000408"/>
    </source>
</evidence>
<evidence type="ECO:0000256" key="7">
    <source>
        <dbReference type="ARBA" id="ARBA00023163"/>
    </source>
</evidence>
<dbReference type="PROSITE" id="PS51857">
    <property type="entry name" value="CSD_2"/>
    <property type="match status" value="1"/>
</dbReference>
<dbReference type="CDD" id="cd04458">
    <property type="entry name" value="CSP_CDS"/>
    <property type="match status" value="1"/>
</dbReference>
<dbReference type="GO" id="GO:0005829">
    <property type="term" value="C:cytosol"/>
    <property type="evidence" value="ECO:0007669"/>
    <property type="project" value="UniProtKB-ARBA"/>
</dbReference>
<dbReference type="PROSITE" id="PS00352">
    <property type="entry name" value="CSD_1"/>
    <property type="match status" value="1"/>
</dbReference>
<sequence length="81" mass="8778">MSEINNSHSSGNTEKSIGTVKWFNNSKGFGFIAPDDGGEDIFAHFSSIQMNGFKALKEGQRVSYKVVPGQKGKQAIDINAI</sequence>
<dbReference type="Proteomes" id="UP000266796">
    <property type="component" value="Chromosome"/>
</dbReference>
<comment type="subcellular location">
    <subcellularLocation>
        <location evidence="1 8">Cytoplasm</location>
    </subcellularLocation>
</comment>
<evidence type="ECO:0000256" key="2">
    <source>
        <dbReference type="ARBA" id="ARBA00022332"/>
    </source>
</evidence>
<keyword evidence="11" id="KW-1185">Reference proteome</keyword>
<dbReference type="AlphaFoldDB" id="A0A3S7J9Q5"/>
<evidence type="ECO:0000256" key="4">
    <source>
        <dbReference type="ARBA" id="ARBA00023015"/>
    </source>
</evidence>
<dbReference type="SUPFAM" id="SSF50249">
    <property type="entry name" value="Nucleic acid-binding proteins"/>
    <property type="match status" value="1"/>
</dbReference>
<gene>
    <name evidence="10" type="primary">cspE</name>
    <name evidence="10" type="ORF">CKSOR_00275</name>
</gene>
<accession>A0A3S7J9Q5</accession>
<keyword evidence="4" id="KW-0805">Transcription regulation</keyword>
<dbReference type="RefSeq" id="WP_108673810.1">
    <property type="nucleotide sequence ID" value="NZ_CP025628.1"/>
</dbReference>
<evidence type="ECO:0000256" key="5">
    <source>
        <dbReference type="ARBA" id="ARBA00023125"/>
    </source>
</evidence>
<keyword evidence="6" id="KW-0010">Activator</keyword>
<keyword evidence="7" id="KW-0804">Transcription</keyword>
<evidence type="ECO:0000256" key="6">
    <source>
        <dbReference type="ARBA" id="ARBA00023159"/>
    </source>
</evidence>
<keyword evidence="5" id="KW-0238">DNA-binding</keyword>
<evidence type="ECO:0000313" key="10">
    <source>
        <dbReference type="EMBL" id="AWD32396.1"/>
    </source>
</evidence>
<evidence type="ECO:0000256" key="3">
    <source>
        <dbReference type="ARBA" id="ARBA00022490"/>
    </source>
</evidence>
<dbReference type="InterPro" id="IPR019844">
    <property type="entry name" value="CSD_CS"/>
</dbReference>
<dbReference type="InterPro" id="IPR012340">
    <property type="entry name" value="NA-bd_OB-fold"/>
</dbReference>
<dbReference type="GO" id="GO:0003677">
    <property type="term" value="F:DNA binding"/>
    <property type="evidence" value="ECO:0007669"/>
    <property type="project" value="UniProtKB-KW"/>
</dbReference>